<feature type="region of interest" description="Disordered" evidence="1">
    <location>
        <begin position="207"/>
        <end position="246"/>
    </location>
</feature>
<feature type="region of interest" description="Disordered" evidence="1">
    <location>
        <begin position="1"/>
        <end position="26"/>
    </location>
</feature>
<keyword evidence="3" id="KW-1185">Reference proteome</keyword>
<reference evidence="3" key="2">
    <citation type="submission" date="2015-01" db="EMBL/GenBank/DDBJ databases">
        <title>Evolutionary Origins and Diversification of the Mycorrhizal Mutualists.</title>
        <authorList>
            <consortium name="DOE Joint Genome Institute"/>
            <consortium name="Mycorrhizal Genomics Consortium"/>
            <person name="Kohler A."/>
            <person name="Kuo A."/>
            <person name="Nagy L.G."/>
            <person name="Floudas D."/>
            <person name="Copeland A."/>
            <person name="Barry K.W."/>
            <person name="Cichocki N."/>
            <person name="Veneault-Fourrey C."/>
            <person name="LaButti K."/>
            <person name="Lindquist E.A."/>
            <person name="Lipzen A."/>
            <person name="Lundell T."/>
            <person name="Morin E."/>
            <person name="Murat C."/>
            <person name="Riley R."/>
            <person name="Ohm R."/>
            <person name="Sun H."/>
            <person name="Tunlid A."/>
            <person name="Henrissat B."/>
            <person name="Grigoriev I.V."/>
            <person name="Hibbett D.S."/>
            <person name="Martin F."/>
        </authorList>
    </citation>
    <scope>NUCLEOTIDE SEQUENCE [LARGE SCALE GENOMIC DNA]</scope>
    <source>
        <strain evidence="3">Marx 270</strain>
    </source>
</reference>
<protein>
    <submittedName>
        <fullName evidence="2">Uncharacterized protein</fullName>
    </submittedName>
</protein>
<organism evidence="2 3">
    <name type="scientific">Pisolithus tinctorius Marx 270</name>
    <dbReference type="NCBI Taxonomy" id="870435"/>
    <lineage>
        <taxon>Eukaryota</taxon>
        <taxon>Fungi</taxon>
        <taxon>Dikarya</taxon>
        <taxon>Basidiomycota</taxon>
        <taxon>Agaricomycotina</taxon>
        <taxon>Agaricomycetes</taxon>
        <taxon>Agaricomycetidae</taxon>
        <taxon>Boletales</taxon>
        <taxon>Sclerodermatineae</taxon>
        <taxon>Pisolithaceae</taxon>
        <taxon>Pisolithus</taxon>
    </lineage>
</organism>
<dbReference type="Proteomes" id="UP000054217">
    <property type="component" value="Unassembled WGS sequence"/>
</dbReference>
<proteinExistence type="predicted"/>
<name>A0A0C3N4V1_PISTI</name>
<dbReference type="AlphaFoldDB" id="A0A0C3N4V1"/>
<dbReference type="InParanoid" id="A0A0C3N4V1"/>
<evidence type="ECO:0000313" key="3">
    <source>
        <dbReference type="Proteomes" id="UP000054217"/>
    </source>
</evidence>
<dbReference type="EMBL" id="KN832053">
    <property type="protein sequence ID" value="KIN96109.1"/>
    <property type="molecule type" value="Genomic_DNA"/>
</dbReference>
<dbReference type="OrthoDB" id="2693478at2759"/>
<gene>
    <name evidence="2" type="ORF">M404DRAFT_33590</name>
</gene>
<reference evidence="2 3" key="1">
    <citation type="submission" date="2014-04" db="EMBL/GenBank/DDBJ databases">
        <authorList>
            <consortium name="DOE Joint Genome Institute"/>
            <person name="Kuo A."/>
            <person name="Kohler A."/>
            <person name="Costa M.D."/>
            <person name="Nagy L.G."/>
            <person name="Floudas D."/>
            <person name="Copeland A."/>
            <person name="Barry K.W."/>
            <person name="Cichocki N."/>
            <person name="Veneault-Fourrey C."/>
            <person name="LaButti K."/>
            <person name="Lindquist E.A."/>
            <person name="Lipzen A."/>
            <person name="Lundell T."/>
            <person name="Morin E."/>
            <person name="Murat C."/>
            <person name="Sun H."/>
            <person name="Tunlid A."/>
            <person name="Henrissat B."/>
            <person name="Grigoriev I.V."/>
            <person name="Hibbett D.S."/>
            <person name="Martin F."/>
            <person name="Nordberg H.P."/>
            <person name="Cantor M.N."/>
            <person name="Hua S.X."/>
        </authorList>
    </citation>
    <scope>NUCLEOTIDE SEQUENCE [LARGE SCALE GENOMIC DNA]</scope>
    <source>
        <strain evidence="2 3">Marx 270</strain>
    </source>
</reference>
<evidence type="ECO:0000256" key="1">
    <source>
        <dbReference type="SAM" id="MobiDB-lite"/>
    </source>
</evidence>
<dbReference type="HOGENOM" id="CLU_043974_0_0_1"/>
<evidence type="ECO:0000313" key="2">
    <source>
        <dbReference type="EMBL" id="KIN96109.1"/>
    </source>
</evidence>
<sequence length="314" mass="34027">MSANRAPRLSQLVHAPTPDPAEAEKASLREQLAAASAGLVAEAKCTPDDREDMREEKMTWLRRWEEKTAVLMPLVERGKALRVSMRVDAEDAPALAEADDWYERWTAEEAEARAKAEQDVQMGEETAVEVGNEGAGVKMSHVEVPHPARKRSWQTVAESEDEAGRKVMIPPGSVLHKVLCARCSVKNTVCFGVEGRTCDGCTRMKQGCEKSTKATGKRAQASASIGRSSKAPKAGPSKRAHDDDDDDIVEVVESRTRGKGKAPVRGGLDGKATPALSRVLTMVRAEAAASHAATMHLQVRIDQLTEALEELGIE</sequence>
<accession>A0A0C3N4V1</accession>